<keyword evidence="6 7" id="KW-0472">Membrane</keyword>
<evidence type="ECO:0000256" key="5">
    <source>
        <dbReference type="ARBA" id="ARBA00022989"/>
    </source>
</evidence>
<evidence type="ECO:0000256" key="1">
    <source>
        <dbReference type="ARBA" id="ARBA00004162"/>
    </source>
</evidence>
<evidence type="ECO:0000259" key="9">
    <source>
        <dbReference type="PROSITE" id="PS51123"/>
    </source>
</evidence>
<dbReference type="SUPFAM" id="SSF103088">
    <property type="entry name" value="OmpA-like"/>
    <property type="match status" value="1"/>
</dbReference>
<dbReference type="Pfam" id="PF13677">
    <property type="entry name" value="MotB_plug"/>
    <property type="match status" value="1"/>
</dbReference>
<dbReference type="InterPro" id="IPR006665">
    <property type="entry name" value="OmpA-like"/>
</dbReference>
<dbReference type="CDD" id="cd07185">
    <property type="entry name" value="OmpA_C-like"/>
    <property type="match status" value="1"/>
</dbReference>
<keyword evidence="3" id="KW-1003">Cell membrane</keyword>
<keyword evidence="5" id="KW-1133">Transmembrane helix</keyword>
<dbReference type="InterPro" id="IPR050330">
    <property type="entry name" value="Bact_OuterMem_StrucFunc"/>
</dbReference>
<dbReference type="Proteomes" id="UP000664209">
    <property type="component" value="Unassembled WGS sequence"/>
</dbReference>
<evidence type="ECO:0000256" key="6">
    <source>
        <dbReference type="ARBA" id="ARBA00023136"/>
    </source>
</evidence>
<evidence type="ECO:0000256" key="3">
    <source>
        <dbReference type="ARBA" id="ARBA00022475"/>
    </source>
</evidence>
<protein>
    <submittedName>
        <fullName evidence="10">OmpA family protein</fullName>
    </submittedName>
</protein>
<dbReference type="Gene3D" id="3.30.1330.60">
    <property type="entry name" value="OmpA-like domain"/>
    <property type="match status" value="1"/>
</dbReference>
<dbReference type="InterPro" id="IPR036737">
    <property type="entry name" value="OmpA-like_sf"/>
</dbReference>
<comment type="similarity">
    <text evidence="2">Belongs to the MotB family.</text>
</comment>
<proteinExistence type="inferred from homology"/>
<dbReference type="RefSeq" id="WP_208054940.1">
    <property type="nucleotide sequence ID" value="NZ_JAGEMK010000002.1"/>
</dbReference>
<evidence type="ECO:0000313" key="10">
    <source>
        <dbReference type="EMBL" id="MBO1751269.1"/>
    </source>
</evidence>
<keyword evidence="11" id="KW-1185">Reference proteome</keyword>
<gene>
    <name evidence="10" type="ORF">J4G33_05580</name>
</gene>
<comment type="caution">
    <text evidence="10">The sequence shown here is derived from an EMBL/GenBank/DDBJ whole genome shotgun (WGS) entry which is preliminary data.</text>
</comment>
<evidence type="ECO:0000313" key="11">
    <source>
        <dbReference type="Proteomes" id="UP000664209"/>
    </source>
</evidence>
<feature type="domain" description="OmpA-like" evidence="9">
    <location>
        <begin position="165"/>
        <end position="281"/>
    </location>
</feature>
<dbReference type="GO" id="GO:0005886">
    <property type="term" value="C:plasma membrane"/>
    <property type="evidence" value="ECO:0007669"/>
    <property type="project" value="UniProtKB-SubCell"/>
</dbReference>
<evidence type="ECO:0000256" key="8">
    <source>
        <dbReference type="SAM" id="MobiDB-lite"/>
    </source>
</evidence>
<evidence type="ECO:0000256" key="4">
    <source>
        <dbReference type="ARBA" id="ARBA00022692"/>
    </source>
</evidence>
<feature type="compositionally biased region" description="Gly residues" evidence="8">
    <location>
        <begin position="1"/>
        <end position="10"/>
    </location>
</feature>
<dbReference type="AlphaFoldDB" id="A0A939RTJ2"/>
<keyword evidence="4" id="KW-0812">Transmembrane</keyword>
<reference evidence="10" key="1">
    <citation type="submission" date="2021-03" db="EMBL/GenBank/DDBJ databases">
        <title>Actinotalea soli sp. nov., isolated from soil.</title>
        <authorList>
            <person name="Ping W."/>
            <person name="Zhang J."/>
        </authorList>
    </citation>
    <scope>NUCLEOTIDE SEQUENCE</scope>
    <source>
        <strain evidence="10">BY-33</strain>
    </source>
</reference>
<dbReference type="Pfam" id="PF00691">
    <property type="entry name" value="OmpA"/>
    <property type="match status" value="1"/>
</dbReference>
<dbReference type="PANTHER" id="PTHR30329">
    <property type="entry name" value="STATOR ELEMENT OF FLAGELLAR MOTOR COMPLEX"/>
    <property type="match status" value="1"/>
</dbReference>
<feature type="region of interest" description="Disordered" evidence="8">
    <location>
        <begin position="1"/>
        <end position="24"/>
    </location>
</feature>
<name>A0A939RTJ2_9CELL</name>
<organism evidence="10 11">
    <name type="scientific">Actinotalea soli</name>
    <dbReference type="NCBI Taxonomy" id="2819234"/>
    <lineage>
        <taxon>Bacteria</taxon>
        <taxon>Bacillati</taxon>
        <taxon>Actinomycetota</taxon>
        <taxon>Actinomycetes</taxon>
        <taxon>Micrococcales</taxon>
        <taxon>Cellulomonadaceae</taxon>
        <taxon>Actinotalea</taxon>
    </lineage>
</organism>
<dbReference type="PANTHER" id="PTHR30329:SF21">
    <property type="entry name" value="LIPOPROTEIN YIAD-RELATED"/>
    <property type="match status" value="1"/>
</dbReference>
<sequence>MSSGRGSGGHGGRRAKKHEEEEHENHERWAVSYADMMTVLVGLFIVLYAMSNVDQVKYEQLRDSLAAGFGNGQPSILEGNVGVLHGVERFEISPSLREDVAAAQAGPAVEDPDAPEEADTTAADARTMRLAEEEYGRLEGIATQIANALDDEGLADRVRFRITERGLFIGMVADDVFFSADAARLTGTAEQVVDTIAPVLVGLDEEISVEGHANVLPSTRYPTNWELSSDRATQVLRRLVETGRVPGERIAAVGFGESRPLDSADDLEANRRVDLVVLSDAPETVRELLPRIAATDPGVT</sequence>
<comment type="subcellular location">
    <subcellularLocation>
        <location evidence="1">Cell membrane</location>
        <topology evidence="1">Single-pass membrane protein</topology>
    </subcellularLocation>
</comment>
<dbReference type="EMBL" id="JAGEMK010000002">
    <property type="protein sequence ID" value="MBO1751269.1"/>
    <property type="molecule type" value="Genomic_DNA"/>
</dbReference>
<dbReference type="PROSITE" id="PS51123">
    <property type="entry name" value="OMPA_2"/>
    <property type="match status" value="1"/>
</dbReference>
<evidence type="ECO:0000256" key="7">
    <source>
        <dbReference type="PROSITE-ProRule" id="PRU00473"/>
    </source>
</evidence>
<evidence type="ECO:0000256" key="2">
    <source>
        <dbReference type="ARBA" id="ARBA00008914"/>
    </source>
</evidence>
<accession>A0A939RTJ2</accession>
<dbReference type="InterPro" id="IPR025713">
    <property type="entry name" value="MotB-like_N_dom"/>
</dbReference>